<dbReference type="RefSeq" id="WP_015674235.1">
    <property type="nucleotide sequence ID" value="NZ_CP090556.1"/>
</dbReference>
<sequence>MKTLWKLIGILSISVFLGACSSMTLDSNLKQDVKEQYTTYKIVNVSSNETISPEVATIFENNLRTQLQKYGYKEGNDVVVSYDIKAFDEGNRALRMFIGFGAGKGTLSVITTLKDKNGVYLGSVNTETTLRMGFFGGSLNSIIASTAKKTAAQIRKSRIINAH</sequence>
<name>A0ABT1WXG0_ACTSU</name>
<comment type="caution">
    <text evidence="2">The sequence shown here is derived from an EMBL/GenBank/DDBJ whole genome shotgun (WGS) entry which is preliminary data.</text>
</comment>
<evidence type="ECO:0000256" key="1">
    <source>
        <dbReference type="SAM" id="SignalP"/>
    </source>
</evidence>
<dbReference type="InterPro" id="IPR025522">
    <property type="entry name" value="DUF4410"/>
</dbReference>
<accession>A0ABT1WXG0</accession>
<keyword evidence="1" id="KW-0732">Signal</keyword>
<organism evidence="2 3">
    <name type="scientific">Actinobacillus suis</name>
    <dbReference type="NCBI Taxonomy" id="716"/>
    <lineage>
        <taxon>Bacteria</taxon>
        <taxon>Pseudomonadati</taxon>
        <taxon>Pseudomonadota</taxon>
        <taxon>Gammaproteobacteria</taxon>
        <taxon>Pasteurellales</taxon>
        <taxon>Pasteurellaceae</taxon>
        <taxon>Actinobacillus</taxon>
    </lineage>
</organism>
<dbReference type="Pfam" id="PF14366">
    <property type="entry name" value="DUF4410"/>
    <property type="match status" value="1"/>
</dbReference>
<proteinExistence type="predicted"/>
<feature type="signal peptide" evidence="1">
    <location>
        <begin position="1"/>
        <end position="21"/>
    </location>
</feature>
<evidence type="ECO:0000313" key="3">
    <source>
        <dbReference type="Proteomes" id="UP001206331"/>
    </source>
</evidence>
<protein>
    <submittedName>
        <fullName evidence="2">DUF4410 domain-containing protein</fullName>
    </submittedName>
</protein>
<dbReference type="PROSITE" id="PS51257">
    <property type="entry name" value="PROKAR_LIPOPROTEIN"/>
    <property type="match status" value="1"/>
</dbReference>
<keyword evidence="3" id="KW-1185">Reference proteome</keyword>
<dbReference type="EMBL" id="JAJUPA010000014">
    <property type="protein sequence ID" value="MCQ9630803.1"/>
    <property type="molecule type" value="Genomic_DNA"/>
</dbReference>
<feature type="chain" id="PRO_5045566654" evidence="1">
    <location>
        <begin position="22"/>
        <end position="163"/>
    </location>
</feature>
<dbReference type="GeneID" id="34291962"/>
<evidence type="ECO:0000313" key="2">
    <source>
        <dbReference type="EMBL" id="MCQ9630803.1"/>
    </source>
</evidence>
<gene>
    <name evidence="2" type="ORF">LZL92_11000</name>
</gene>
<dbReference type="Proteomes" id="UP001206331">
    <property type="component" value="Unassembled WGS sequence"/>
</dbReference>
<reference evidence="2 3" key="1">
    <citation type="submission" date="2021-12" db="EMBL/GenBank/DDBJ databases">
        <title>Identification and characterization of A. suis stains in western Canada.</title>
        <authorList>
            <person name="Kulathunga D.G.R.S."/>
            <person name="De Oliveira Costa M."/>
        </authorList>
    </citation>
    <scope>NUCLEOTIDE SEQUENCE [LARGE SCALE GENOMIC DNA]</scope>
    <source>
        <strain evidence="2 3">18_292</strain>
    </source>
</reference>